<name>A0A9P5MSE3_9AGAM</name>
<dbReference type="AlphaFoldDB" id="A0A9P5MSE3"/>
<organism evidence="2 3">
    <name type="scientific">Russula ochroleuca</name>
    <dbReference type="NCBI Taxonomy" id="152965"/>
    <lineage>
        <taxon>Eukaryota</taxon>
        <taxon>Fungi</taxon>
        <taxon>Dikarya</taxon>
        <taxon>Basidiomycota</taxon>
        <taxon>Agaricomycotina</taxon>
        <taxon>Agaricomycetes</taxon>
        <taxon>Russulales</taxon>
        <taxon>Russulaceae</taxon>
        <taxon>Russula</taxon>
    </lineage>
</organism>
<reference evidence="2" key="1">
    <citation type="submission" date="2019-10" db="EMBL/GenBank/DDBJ databases">
        <authorList>
            <consortium name="DOE Joint Genome Institute"/>
            <person name="Kuo A."/>
            <person name="Miyauchi S."/>
            <person name="Kiss E."/>
            <person name="Drula E."/>
            <person name="Kohler A."/>
            <person name="Sanchez-Garcia M."/>
            <person name="Andreopoulos B."/>
            <person name="Barry K.W."/>
            <person name="Bonito G."/>
            <person name="Buee M."/>
            <person name="Carver A."/>
            <person name="Chen C."/>
            <person name="Cichocki N."/>
            <person name="Clum A."/>
            <person name="Culley D."/>
            <person name="Crous P.W."/>
            <person name="Fauchery L."/>
            <person name="Girlanda M."/>
            <person name="Hayes R."/>
            <person name="Keri Z."/>
            <person name="LaButti K."/>
            <person name="Lipzen A."/>
            <person name="Lombard V."/>
            <person name="Magnuson J."/>
            <person name="Maillard F."/>
            <person name="Morin E."/>
            <person name="Murat C."/>
            <person name="Nolan M."/>
            <person name="Ohm R."/>
            <person name="Pangilinan J."/>
            <person name="Pereira M."/>
            <person name="Perotto S."/>
            <person name="Peter M."/>
            <person name="Riley R."/>
            <person name="Sitrit Y."/>
            <person name="Stielow B."/>
            <person name="Szollosi G."/>
            <person name="Zifcakova L."/>
            <person name="Stursova M."/>
            <person name="Spatafora J.W."/>
            <person name="Tedersoo L."/>
            <person name="Vaario L.-M."/>
            <person name="Yamada A."/>
            <person name="Yan M."/>
            <person name="Wang P."/>
            <person name="Xu J."/>
            <person name="Bruns T."/>
            <person name="Baldrian P."/>
            <person name="Vilgalys R."/>
            <person name="Henrissat B."/>
            <person name="Grigoriev I.V."/>
            <person name="Hibbett D."/>
            <person name="Nagy L.G."/>
            <person name="Martin F.M."/>
        </authorList>
    </citation>
    <scope>NUCLEOTIDE SEQUENCE</scope>
    <source>
        <strain evidence="2">Prilba</strain>
    </source>
</reference>
<comment type="caution">
    <text evidence="2">The sequence shown here is derived from an EMBL/GenBank/DDBJ whole genome shotgun (WGS) entry which is preliminary data.</text>
</comment>
<evidence type="ECO:0000313" key="3">
    <source>
        <dbReference type="Proteomes" id="UP000759537"/>
    </source>
</evidence>
<dbReference type="OrthoDB" id="2965483at2759"/>
<keyword evidence="3" id="KW-1185">Reference proteome</keyword>
<dbReference type="Gene3D" id="1.20.58.80">
    <property type="entry name" value="Phosphotransferase system, lactose/cellobiose-type IIA subunit"/>
    <property type="match status" value="1"/>
</dbReference>
<dbReference type="Proteomes" id="UP000759537">
    <property type="component" value="Unassembled WGS sequence"/>
</dbReference>
<reference evidence="2" key="2">
    <citation type="journal article" date="2020" name="Nat. Commun.">
        <title>Large-scale genome sequencing of mycorrhizal fungi provides insights into the early evolution of symbiotic traits.</title>
        <authorList>
            <person name="Miyauchi S."/>
            <person name="Kiss E."/>
            <person name="Kuo A."/>
            <person name="Drula E."/>
            <person name="Kohler A."/>
            <person name="Sanchez-Garcia M."/>
            <person name="Morin E."/>
            <person name="Andreopoulos B."/>
            <person name="Barry K.W."/>
            <person name="Bonito G."/>
            <person name="Buee M."/>
            <person name="Carver A."/>
            <person name="Chen C."/>
            <person name="Cichocki N."/>
            <person name="Clum A."/>
            <person name="Culley D."/>
            <person name="Crous P.W."/>
            <person name="Fauchery L."/>
            <person name="Girlanda M."/>
            <person name="Hayes R.D."/>
            <person name="Keri Z."/>
            <person name="LaButti K."/>
            <person name="Lipzen A."/>
            <person name="Lombard V."/>
            <person name="Magnuson J."/>
            <person name="Maillard F."/>
            <person name="Murat C."/>
            <person name="Nolan M."/>
            <person name="Ohm R.A."/>
            <person name="Pangilinan J."/>
            <person name="Pereira M.F."/>
            <person name="Perotto S."/>
            <person name="Peter M."/>
            <person name="Pfister S."/>
            <person name="Riley R."/>
            <person name="Sitrit Y."/>
            <person name="Stielow J.B."/>
            <person name="Szollosi G."/>
            <person name="Zifcakova L."/>
            <person name="Stursova M."/>
            <person name="Spatafora J.W."/>
            <person name="Tedersoo L."/>
            <person name="Vaario L.M."/>
            <person name="Yamada A."/>
            <person name="Yan M."/>
            <person name="Wang P."/>
            <person name="Xu J."/>
            <person name="Bruns T."/>
            <person name="Baldrian P."/>
            <person name="Vilgalys R."/>
            <person name="Dunand C."/>
            <person name="Henrissat B."/>
            <person name="Grigoriev I.V."/>
            <person name="Hibbett D."/>
            <person name="Nagy L.G."/>
            <person name="Martin F.M."/>
        </authorList>
    </citation>
    <scope>NUCLEOTIDE SEQUENCE</scope>
    <source>
        <strain evidence="2">Prilba</strain>
    </source>
</reference>
<gene>
    <name evidence="2" type="ORF">DFH94DRAFT_634532</name>
</gene>
<accession>A0A9P5MSE3</accession>
<dbReference type="EMBL" id="WHVB01000013">
    <property type="protein sequence ID" value="KAF8477668.1"/>
    <property type="molecule type" value="Genomic_DNA"/>
</dbReference>
<dbReference type="Pfam" id="PF08969">
    <property type="entry name" value="USP8_dimer"/>
    <property type="match status" value="1"/>
</dbReference>
<feature type="domain" description="USP8 dimerisation" evidence="1">
    <location>
        <begin position="22"/>
        <end position="74"/>
    </location>
</feature>
<sequence length="91" mass="10469">RPHLIAELAERAKQSLGDDTGPIRPFKVWLRIAENARRDAKIFHEQGEFESAFVEYAKAATIMLEKIPGHPDYEVFLSMTQRHNMALVSYL</sequence>
<feature type="non-terminal residue" evidence="2">
    <location>
        <position position="1"/>
    </location>
</feature>
<evidence type="ECO:0000313" key="2">
    <source>
        <dbReference type="EMBL" id="KAF8477668.1"/>
    </source>
</evidence>
<evidence type="ECO:0000259" key="1">
    <source>
        <dbReference type="Pfam" id="PF08969"/>
    </source>
</evidence>
<protein>
    <recommendedName>
        <fullName evidence="1">USP8 dimerisation domain-containing protein</fullName>
    </recommendedName>
</protein>
<proteinExistence type="predicted"/>
<dbReference type="InterPro" id="IPR015063">
    <property type="entry name" value="USP8_dimer"/>
</dbReference>